<dbReference type="Gene3D" id="3.40.50.1980">
    <property type="entry name" value="Nitrogenase molybdenum iron protein domain"/>
    <property type="match status" value="1"/>
</dbReference>
<sequence length="52" mass="5311">MDALSREASLPLAGPLYVDSLSGESGPAANYADMLHHNAEVMHTALGGATAE</sequence>
<evidence type="ECO:0000313" key="2">
    <source>
        <dbReference type="Proteomes" id="UP000289555"/>
    </source>
</evidence>
<dbReference type="Proteomes" id="UP000289555">
    <property type="component" value="Chromosome"/>
</dbReference>
<accession>A0ABN5WZM6</accession>
<protein>
    <submittedName>
        <fullName evidence="1">Uncharacterized protein</fullName>
    </submittedName>
</protein>
<dbReference type="SUPFAM" id="SSF53807">
    <property type="entry name" value="Helical backbone' metal receptor"/>
    <property type="match status" value="1"/>
</dbReference>
<name>A0ABN5WZM6_9GAMM</name>
<keyword evidence="2" id="KW-1185">Reference proteome</keyword>
<evidence type="ECO:0000313" key="1">
    <source>
        <dbReference type="EMBL" id="BBI52023.1"/>
    </source>
</evidence>
<gene>
    <name evidence="1" type="ORF">HORIV_44440</name>
</gene>
<organism evidence="1 2">
    <name type="scientific">Vreelandella olivaria</name>
    <dbReference type="NCBI Taxonomy" id="390919"/>
    <lineage>
        <taxon>Bacteria</taxon>
        <taxon>Pseudomonadati</taxon>
        <taxon>Pseudomonadota</taxon>
        <taxon>Gammaproteobacteria</taxon>
        <taxon>Oceanospirillales</taxon>
        <taxon>Halomonadaceae</taxon>
        <taxon>Vreelandella</taxon>
    </lineage>
</organism>
<reference evidence="2" key="1">
    <citation type="journal article" date="2019" name="Microbiol. Resour. Announc.">
        <title>Complete Genome Sequence of Halomonas olivaria, a Moderately Halophilic Bacterium Isolated from Olive Processing Effluents, Obtained by Nanopore Sequencing.</title>
        <authorList>
            <person name="Nagata S."/>
            <person name="Ii K.M."/>
            <person name="Tsukimi T."/>
            <person name="Miura M.C."/>
            <person name="Galipon J."/>
            <person name="Arakawa K."/>
        </authorList>
    </citation>
    <scope>NUCLEOTIDE SEQUENCE [LARGE SCALE GENOMIC DNA]</scope>
    <source>
        <strain evidence="2">TYRC17</strain>
    </source>
</reference>
<dbReference type="EMBL" id="AP019416">
    <property type="protein sequence ID" value="BBI52023.1"/>
    <property type="molecule type" value="Genomic_DNA"/>
</dbReference>
<proteinExistence type="predicted"/>